<evidence type="ECO:0000313" key="5">
    <source>
        <dbReference type="EMBL" id="AVQ01813.1"/>
    </source>
</evidence>
<dbReference type="InterPro" id="IPR005650">
    <property type="entry name" value="BlaI_family"/>
</dbReference>
<evidence type="ECO:0000313" key="6">
    <source>
        <dbReference type="Proteomes" id="UP000240527"/>
    </source>
</evidence>
<dbReference type="RefSeq" id="WP_013078718.1">
    <property type="nucleotide sequence ID" value="NZ_CP027850.1"/>
</dbReference>
<accession>A0ABN5ITQ2</accession>
<dbReference type="InterPro" id="IPR036388">
    <property type="entry name" value="WH-like_DNA-bd_sf"/>
</dbReference>
<proteinExistence type="inferred from homology"/>
<protein>
    <submittedName>
        <fullName evidence="5">Transcriptional regulator</fullName>
    </submittedName>
</protein>
<evidence type="ECO:0000256" key="3">
    <source>
        <dbReference type="ARBA" id="ARBA00023125"/>
    </source>
</evidence>
<organism evidence="5 6">
    <name type="scientific">Caulobacter segnis</name>
    <dbReference type="NCBI Taxonomy" id="88688"/>
    <lineage>
        <taxon>Bacteria</taxon>
        <taxon>Pseudomonadati</taxon>
        <taxon>Pseudomonadota</taxon>
        <taxon>Alphaproteobacteria</taxon>
        <taxon>Caulobacterales</taxon>
        <taxon>Caulobacteraceae</taxon>
        <taxon>Caulobacter</taxon>
    </lineage>
</organism>
<dbReference type="Pfam" id="PF03965">
    <property type="entry name" value="Penicillinase_R"/>
    <property type="match status" value="1"/>
</dbReference>
<evidence type="ECO:0000256" key="1">
    <source>
        <dbReference type="ARBA" id="ARBA00011046"/>
    </source>
</evidence>
<keyword evidence="2" id="KW-0805">Transcription regulation</keyword>
<dbReference type="SUPFAM" id="SSF46785">
    <property type="entry name" value="Winged helix' DNA-binding domain"/>
    <property type="match status" value="1"/>
</dbReference>
<evidence type="ECO:0000256" key="4">
    <source>
        <dbReference type="ARBA" id="ARBA00023163"/>
    </source>
</evidence>
<name>A0ABN5ITQ2_9CAUL</name>
<dbReference type="Gene3D" id="1.10.10.10">
    <property type="entry name" value="Winged helix-like DNA-binding domain superfamily/Winged helix DNA-binding domain"/>
    <property type="match status" value="1"/>
</dbReference>
<dbReference type="Gene3D" id="1.10.4040.10">
    <property type="entry name" value="Penicillinase repressor domain"/>
    <property type="match status" value="1"/>
</dbReference>
<dbReference type="Proteomes" id="UP000240527">
    <property type="component" value="Chromosome"/>
</dbReference>
<sequence length="122" mass="13759">MHITAAEAHVMEALWRRAPLSADELVAEVGGAQNWGEATVKTLINRLLKKKAIKSERAEGRHGYRPLVDRSAYVQAESQGLLDRLFDGQLAPLISHFAQHRPLKADEVERLKKLIDGLEERR</sequence>
<comment type="similarity">
    <text evidence="1">Belongs to the BlaI transcriptional regulatory family.</text>
</comment>
<dbReference type="EMBL" id="CP027850">
    <property type="protein sequence ID" value="AVQ01813.1"/>
    <property type="molecule type" value="Genomic_DNA"/>
</dbReference>
<gene>
    <name evidence="5" type="ORF">B7G68_08085</name>
</gene>
<keyword evidence="6" id="KW-1185">Reference proteome</keyword>
<keyword evidence="4" id="KW-0804">Transcription</keyword>
<evidence type="ECO:0000256" key="2">
    <source>
        <dbReference type="ARBA" id="ARBA00023015"/>
    </source>
</evidence>
<dbReference type="InterPro" id="IPR036390">
    <property type="entry name" value="WH_DNA-bd_sf"/>
</dbReference>
<dbReference type="PIRSF" id="PIRSF019455">
    <property type="entry name" value="CopR_AtkY"/>
    <property type="match status" value="1"/>
</dbReference>
<reference evidence="5 6" key="1">
    <citation type="journal article" date="2015" name="Biotechnol. Bioeng.">
        <title>Genome sequence and phenotypic characterization of Caulobacter segnis.</title>
        <authorList>
            <person name="Patel S."/>
            <person name="Fletcher B."/>
            <person name="Scott D.C."/>
            <person name="Ely B."/>
        </authorList>
    </citation>
    <scope>NUCLEOTIDE SEQUENCE [LARGE SCALE GENOMIC DNA]</scope>
    <source>
        <strain evidence="5 6">TK0059</strain>
    </source>
</reference>
<keyword evidence="3" id="KW-0238">DNA-binding</keyword>